<comment type="similarity">
    <text evidence="1 8">Belongs to the RAP1 family.</text>
</comment>
<dbReference type="SUPFAM" id="SSF46689">
    <property type="entry name" value="Homeodomain-like"/>
    <property type="match status" value="1"/>
</dbReference>
<feature type="region of interest" description="Disordered" evidence="9">
    <location>
        <begin position="882"/>
        <end position="927"/>
    </location>
</feature>
<keyword evidence="6" id="KW-0804">Transcription</keyword>
<organism evidence="12 13">
    <name type="scientific">Zymoseptoria brevis</name>
    <dbReference type="NCBI Taxonomy" id="1047168"/>
    <lineage>
        <taxon>Eukaryota</taxon>
        <taxon>Fungi</taxon>
        <taxon>Dikarya</taxon>
        <taxon>Ascomycota</taxon>
        <taxon>Pezizomycotina</taxon>
        <taxon>Dothideomycetes</taxon>
        <taxon>Dothideomycetidae</taxon>
        <taxon>Mycosphaerellales</taxon>
        <taxon>Mycosphaerellaceae</taxon>
        <taxon>Zymoseptoria</taxon>
    </lineage>
</organism>
<dbReference type="AlphaFoldDB" id="A0A0F4H1K3"/>
<evidence type="ECO:0000256" key="5">
    <source>
        <dbReference type="ARBA" id="ARBA00023159"/>
    </source>
</evidence>
<evidence type="ECO:0000259" key="11">
    <source>
        <dbReference type="Pfam" id="PF11626"/>
    </source>
</evidence>
<dbReference type="InterPro" id="IPR038104">
    <property type="entry name" value="Rap1_C_sf"/>
</dbReference>
<dbReference type="GO" id="GO:0010833">
    <property type="term" value="P:telomere maintenance via telomere lengthening"/>
    <property type="evidence" value="ECO:0007669"/>
    <property type="project" value="UniProtKB-UniRule"/>
</dbReference>
<comment type="subcellular location">
    <subcellularLocation>
        <location evidence="8">Nucleus</location>
    </subcellularLocation>
    <subcellularLocation>
        <location evidence="8">Chromosome</location>
        <location evidence="8">Telomere</location>
    </subcellularLocation>
</comment>
<evidence type="ECO:0000256" key="9">
    <source>
        <dbReference type="SAM" id="MobiDB-lite"/>
    </source>
</evidence>
<comment type="function">
    <text evidence="8">Involved in the regulation of telomere length, clustering and has a specific role in telomere position effect (TPE).</text>
</comment>
<evidence type="ECO:0000256" key="1">
    <source>
        <dbReference type="ARBA" id="ARBA00010467"/>
    </source>
</evidence>
<keyword evidence="2 8" id="KW-0158">Chromosome</keyword>
<dbReference type="Pfam" id="PF08914">
    <property type="entry name" value="Myb_Rap1"/>
    <property type="match status" value="1"/>
</dbReference>
<keyword evidence="5" id="KW-0010">Activator</keyword>
<evidence type="ECO:0000313" key="13">
    <source>
        <dbReference type="Proteomes" id="UP000033647"/>
    </source>
</evidence>
<dbReference type="Gene3D" id="1.10.10.60">
    <property type="entry name" value="Homeodomain-like"/>
    <property type="match status" value="1"/>
</dbReference>
<feature type="compositionally biased region" description="Acidic residues" evidence="9">
    <location>
        <begin position="885"/>
        <end position="897"/>
    </location>
</feature>
<dbReference type="Gene3D" id="1.10.10.2170">
    <property type="match status" value="1"/>
</dbReference>
<name>A0A0F4H1K3_9PEZI</name>
<keyword evidence="7 8" id="KW-0539">Nucleus</keyword>
<feature type="compositionally biased region" description="Acidic residues" evidence="9">
    <location>
        <begin position="487"/>
        <end position="506"/>
    </location>
</feature>
<dbReference type="GO" id="GO:0042162">
    <property type="term" value="F:telomeric DNA binding"/>
    <property type="evidence" value="ECO:0007669"/>
    <property type="project" value="TreeGrafter"/>
</dbReference>
<feature type="compositionally biased region" description="Basic and acidic residues" evidence="9">
    <location>
        <begin position="766"/>
        <end position="777"/>
    </location>
</feature>
<protein>
    <recommendedName>
        <fullName evidence="8">DNA-binding protein RAP1</fullName>
    </recommendedName>
</protein>
<dbReference type="Pfam" id="PF11626">
    <property type="entry name" value="Rap1_C"/>
    <property type="match status" value="1"/>
</dbReference>
<feature type="compositionally biased region" description="Basic and acidic residues" evidence="9">
    <location>
        <begin position="804"/>
        <end position="817"/>
    </location>
</feature>
<dbReference type="Proteomes" id="UP000033647">
    <property type="component" value="Unassembled WGS sequence"/>
</dbReference>
<evidence type="ECO:0000313" key="12">
    <source>
        <dbReference type="EMBL" id="KJY02396.1"/>
    </source>
</evidence>
<feature type="compositionally biased region" description="Acidic residues" evidence="9">
    <location>
        <begin position="711"/>
        <end position="723"/>
    </location>
</feature>
<dbReference type="OrthoDB" id="435460at2759"/>
<dbReference type="InterPro" id="IPR009057">
    <property type="entry name" value="Homeodomain-like_sf"/>
</dbReference>
<evidence type="ECO:0000256" key="7">
    <source>
        <dbReference type="ARBA" id="ARBA00023242"/>
    </source>
</evidence>
<dbReference type="EMBL" id="LAFY01000051">
    <property type="protein sequence ID" value="KJY02396.1"/>
    <property type="molecule type" value="Genomic_DNA"/>
</dbReference>
<evidence type="ECO:0000256" key="4">
    <source>
        <dbReference type="ARBA" id="ARBA00023015"/>
    </source>
</evidence>
<evidence type="ECO:0000256" key="2">
    <source>
        <dbReference type="ARBA" id="ARBA00022454"/>
    </source>
</evidence>
<feature type="compositionally biased region" description="Basic and acidic residues" evidence="9">
    <location>
        <begin position="310"/>
        <end position="325"/>
    </location>
</feature>
<dbReference type="InterPro" id="IPR021661">
    <property type="entry name" value="Rap1_C"/>
</dbReference>
<feature type="domain" description="TERF2-interacting telomeric protein 1 Myb" evidence="10">
    <location>
        <begin position="119"/>
        <end position="174"/>
    </location>
</feature>
<comment type="caution">
    <text evidence="12">The sequence shown here is derived from an EMBL/GenBank/DDBJ whole genome shotgun (WGS) entry which is preliminary data.</text>
</comment>
<proteinExistence type="inferred from homology"/>
<evidence type="ECO:0000256" key="6">
    <source>
        <dbReference type="ARBA" id="ARBA00023163"/>
    </source>
</evidence>
<feature type="region of interest" description="Disordered" evidence="9">
    <location>
        <begin position="343"/>
        <end position="412"/>
    </location>
</feature>
<comment type="subunit">
    <text evidence="8">Homodimer.</text>
</comment>
<keyword evidence="3 8" id="KW-0779">Telomere</keyword>
<feature type="compositionally biased region" description="Polar residues" evidence="9">
    <location>
        <begin position="633"/>
        <end position="647"/>
    </location>
</feature>
<evidence type="ECO:0000256" key="8">
    <source>
        <dbReference type="RuleBase" id="RU367107"/>
    </source>
</evidence>
<feature type="region of interest" description="Disordered" evidence="9">
    <location>
        <begin position="298"/>
        <end position="325"/>
    </location>
</feature>
<feature type="compositionally biased region" description="Polar residues" evidence="9">
    <location>
        <begin position="375"/>
        <end position="390"/>
    </location>
</feature>
<dbReference type="CDD" id="cd11655">
    <property type="entry name" value="rap1_myb-like"/>
    <property type="match status" value="1"/>
</dbReference>
<evidence type="ECO:0000256" key="3">
    <source>
        <dbReference type="ARBA" id="ARBA00022895"/>
    </source>
</evidence>
<feature type="compositionally biased region" description="Basic residues" evidence="9">
    <location>
        <begin position="363"/>
        <end position="374"/>
    </location>
</feature>
<dbReference type="GO" id="GO:0031848">
    <property type="term" value="P:protection from non-homologous end joining at telomere"/>
    <property type="evidence" value="ECO:0007669"/>
    <property type="project" value="TreeGrafter"/>
</dbReference>
<dbReference type="PANTHER" id="PTHR16466:SF6">
    <property type="entry name" value="TELOMERIC REPEAT-BINDING FACTOR 2-INTERACTING PROTEIN 1"/>
    <property type="match status" value="1"/>
</dbReference>
<feature type="compositionally biased region" description="Low complexity" evidence="9">
    <location>
        <begin position="783"/>
        <end position="800"/>
    </location>
</feature>
<dbReference type="InterPro" id="IPR039595">
    <property type="entry name" value="TE2IP/Rap1"/>
</dbReference>
<evidence type="ECO:0000259" key="10">
    <source>
        <dbReference type="Pfam" id="PF08914"/>
    </source>
</evidence>
<feature type="region of interest" description="Disordered" evidence="9">
    <location>
        <begin position="441"/>
        <end position="543"/>
    </location>
</feature>
<feature type="compositionally biased region" description="Polar residues" evidence="9">
    <location>
        <begin position="917"/>
        <end position="926"/>
    </location>
</feature>
<keyword evidence="4" id="KW-0805">Transcription regulation</keyword>
<feature type="region of interest" description="Disordered" evidence="9">
    <location>
        <begin position="178"/>
        <end position="224"/>
    </location>
</feature>
<dbReference type="PANTHER" id="PTHR16466">
    <property type="entry name" value="TELOMERE REPEAT-BINDING FACTOR 2-INTERACTING PROTEIN 1"/>
    <property type="match status" value="1"/>
</dbReference>
<feature type="domain" description="TRF2-interacting telomeric protein/Rap1 C-terminal" evidence="11">
    <location>
        <begin position="942"/>
        <end position="1021"/>
    </location>
</feature>
<sequence length="1026" mass="112653">MADAPVVVTNGAGGGPAVGRLLEGKSFFLVQRLPARSHLIADIESNAGRIVKLETNADYVIADHARKDAPAGSLSYTFVEQAIRKGALPDPLEHPAGPQVGIAREAGSVIPGKSFRTPFSAADDKILWRWVETAKANGEASKGNDVYKRLEAVNPRHTWQSWRDRYVKKLLENPPAGIMVAANAPPSPPTAPDNDQMSNGRSARETTPRPSPKRRKVTASPEKQVVERSAPVFEQADFDTVMAEAEHLETVPRKFYKTAWKHFAQEDEFRHHTAEEWQEFYETEVRPVYIRERLKPKFGNGDMLSESEQDAPRNDEDNDQESERYDHNDAAEKIEQQGDILGGGQALDAMTSPPEQPTGQSGMKRKRSPVHSRRGSNASRATSQKSSSANMVVKDRSRGALASTRSRVARTVDADLREAFDNVPGLRSLQASVQAHMLDVDDHEAPSSSQLIKSDANREAAAQLQAEADRATANARETPSKSMGGTVDEDDEDSSIEGVGDYDDEASERLGDALTEANLASQEAQHKQKLVRGVDLPEDDPMVDQSDFISYIQAAMGKDAIASLTSPLDKTKTRDAAVRQDTTDTPLRLQTADPLQRVPSVSLSEERDDDESSNDSLPWASSQRQADRREDSSTWQLHSQVERSSVQDPIMHKATNGAILGPDDEASIPSVRGWPSMEAALLDSQDDEKQPSKGASASALPHEYTFADGERSDDDMAEDEDDGDRTLQQTYPDNEDEIDLRIPEPVGGFTFTSSVEGEQDGQLARSTEHHDRNEKYLNPEVISLSSAALSSPYQSSSASKSVHRGHETPQRRGHPLETQDIVDFGSQELDLEVPSPSASDTFDDEEYAKVPAEGMKATSSRPLETQDILDAQTQYPDLDVALPLSDDEDDLDDDSSEESQIPAKSATKHKTGPGRTVESQALTGNPEQIADKLDEWIATQMVRGYNDDASMRAMLCTSMRPDLAELVLLGEKSGTGLPHDVSGIWSEREDRAVEGGDAAAIRRLEAKHGWEECKARLKFLADWREV</sequence>
<reference evidence="12 13" key="1">
    <citation type="submission" date="2015-03" db="EMBL/GenBank/DDBJ databases">
        <title>RNA-seq based gene annotation and comparative genomics of four Zymoseptoria species reveal species-specific pathogenicity related genes and transposable element activity.</title>
        <authorList>
            <person name="Grandaubert J."/>
            <person name="Bhattacharyya A."/>
            <person name="Stukenbrock E.H."/>
        </authorList>
    </citation>
    <scope>NUCLEOTIDE SEQUENCE [LARGE SCALE GENOMIC DNA]</scope>
    <source>
        <strain evidence="12 13">Zb18110</strain>
    </source>
</reference>
<feature type="compositionally biased region" description="Basic and acidic residues" evidence="9">
    <location>
        <begin position="569"/>
        <end position="582"/>
    </location>
</feature>
<keyword evidence="13" id="KW-1185">Reference proteome</keyword>
<feature type="region of interest" description="Disordered" evidence="9">
    <location>
        <begin position="564"/>
        <end position="820"/>
    </location>
</feature>
<accession>A0A0F4H1K3</accession>
<gene>
    <name evidence="12" type="ORF">TI39_contig54g00004</name>
</gene>
<dbReference type="InterPro" id="IPR015010">
    <property type="entry name" value="TERF2IP_Myb"/>
</dbReference>
<dbReference type="STRING" id="1047168.A0A0F4H1K3"/>
<dbReference type="GO" id="GO:0070187">
    <property type="term" value="C:shelterin complex"/>
    <property type="evidence" value="ECO:0007669"/>
    <property type="project" value="TreeGrafter"/>
</dbReference>